<dbReference type="RefSeq" id="WP_190597924.1">
    <property type="nucleotide sequence ID" value="NZ_JADEVV010000011.1"/>
</dbReference>
<organism evidence="2 3">
    <name type="scientific">Synechocystis salina LEGE 00031</name>
    <dbReference type="NCBI Taxonomy" id="1828736"/>
    <lineage>
        <taxon>Bacteria</taxon>
        <taxon>Bacillati</taxon>
        <taxon>Cyanobacteriota</taxon>
        <taxon>Cyanophyceae</taxon>
        <taxon>Synechococcales</taxon>
        <taxon>Merismopediaceae</taxon>
        <taxon>Synechocystis</taxon>
    </lineage>
</organism>
<dbReference type="EMBL" id="JADEVV010000011">
    <property type="protein sequence ID" value="MBE9253309.1"/>
    <property type="molecule type" value="Genomic_DNA"/>
</dbReference>
<evidence type="ECO:0000313" key="2">
    <source>
        <dbReference type="EMBL" id="MBE9253309.1"/>
    </source>
</evidence>
<protein>
    <submittedName>
        <fullName evidence="2">DUF4278 domain-containing protein</fullName>
    </submittedName>
</protein>
<reference evidence="2 3" key="1">
    <citation type="submission" date="2020-10" db="EMBL/GenBank/DDBJ databases">
        <authorList>
            <person name="Castelo-Branco R."/>
            <person name="Eusebio N."/>
            <person name="Adriana R."/>
            <person name="Vieira A."/>
            <person name="Brugerolle De Fraissinette N."/>
            <person name="Rezende De Castro R."/>
            <person name="Schneider M.P."/>
            <person name="Vasconcelos V."/>
            <person name="Leao P.N."/>
        </authorList>
    </citation>
    <scope>NUCLEOTIDE SEQUENCE [LARGE SCALE GENOMIC DNA]</scope>
    <source>
        <strain evidence="2 3">LEGE 00031</strain>
    </source>
</reference>
<dbReference type="InterPro" id="IPR025458">
    <property type="entry name" value="DUF4278"/>
</dbReference>
<name>A0ABR9VPR2_9SYNC</name>
<proteinExistence type="predicted"/>
<dbReference type="Proteomes" id="UP000658720">
    <property type="component" value="Unassembled WGS sequence"/>
</dbReference>
<comment type="caution">
    <text evidence="2">The sequence shown here is derived from an EMBL/GenBank/DDBJ whole genome shotgun (WGS) entry which is preliminary data.</text>
</comment>
<sequence>MEFTFLLPLTIGLMVGYKAWGSRHDIAHLAVIFAVANLLASLLLAPWEVKVVLLILTAIVVGPLWQSFENKNTLANTQTIDSKETELHYRGISYESSKSAAPIEKTEKISKCYRGIDYESSETCTPQNNEVKGKVIKYRGVDIGTKKQD</sequence>
<dbReference type="Pfam" id="PF14105">
    <property type="entry name" value="DUF4278"/>
    <property type="match status" value="1"/>
</dbReference>
<gene>
    <name evidence="2" type="ORF">IQ217_05405</name>
</gene>
<feature type="transmembrane region" description="Helical" evidence="1">
    <location>
        <begin position="51"/>
        <end position="68"/>
    </location>
</feature>
<keyword evidence="1" id="KW-0472">Membrane</keyword>
<evidence type="ECO:0000256" key="1">
    <source>
        <dbReference type="SAM" id="Phobius"/>
    </source>
</evidence>
<keyword evidence="3" id="KW-1185">Reference proteome</keyword>
<evidence type="ECO:0000313" key="3">
    <source>
        <dbReference type="Proteomes" id="UP000658720"/>
    </source>
</evidence>
<accession>A0ABR9VPR2</accession>
<feature type="transmembrane region" description="Helical" evidence="1">
    <location>
        <begin position="26"/>
        <end position="44"/>
    </location>
</feature>
<keyword evidence="1" id="KW-0812">Transmembrane</keyword>
<keyword evidence="1" id="KW-1133">Transmembrane helix</keyword>